<dbReference type="InterPro" id="IPR013217">
    <property type="entry name" value="Methyltransf_12"/>
</dbReference>
<feature type="domain" description="Methyltransferase type 12" evidence="1">
    <location>
        <begin position="46"/>
        <end position="145"/>
    </location>
</feature>
<proteinExistence type="predicted"/>
<organism evidence="2 3">
    <name type="scientific">Reinekea marinisedimentorum</name>
    <dbReference type="NCBI Taxonomy" id="230495"/>
    <lineage>
        <taxon>Bacteria</taxon>
        <taxon>Pseudomonadati</taxon>
        <taxon>Pseudomonadota</taxon>
        <taxon>Gammaproteobacteria</taxon>
        <taxon>Oceanospirillales</taxon>
        <taxon>Saccharospirillaceae</taxon>
        <taxon>Reinekea</taxon>
    </lineage>
</organism>
<protein>
    <submittedName>
        <fullName evidence="2">Ubiquinone/menaquinone biosynthesis C-methylase UbiE</fullName>
    </submittedName>
</protein>
<keyword evidence="2" id="KW-0808">Transferase</keyword>
<dbReference type="PANTHER" id="PTHR43861">
    <property type="entry name" value="TRANS-ACONITATE 2-METHYLTRANSFERASE-RELATED"/>
    <property type="match status" value="1"/>
</dbReference>
<comment type="caution">
    <text evidence="2">The sequence shown here is derived from an EMBL/GenBank/DDBJ whole genome shotgun (WGS) entry which is preliminary data.</text>
</comment>
<dbReference type="OrthoDB" id="9760689at2"/>
<keyword evidence="2" id="KW-0489">Methyltransferase</keyword>
<sequence>MTLVFDSGMEQEIQTRIRLYDYSTGQQSFFEWQAGMLGSVSGKRVLEIGCGDGEFWQYLLPRWQNCDITLTDVNKSMLGVAQSKIGSYVPNGNRVQFKQLDFNDLTPLIGEHYDIIIANHNLFYAENIYRLLGVIFGLLNSRGVLICSTVGADHLCELIAMLRKRNPDLPWFSEKWANRFGLENAFETLSSIFGRVDQFEYDNFLHLPGPEPVKAYLMKTMKGQLAGWIEQNWSEISSEIQQVVDEKGHFRLTPHSGFCAARKP</sequence>
<dbReference type="RefSeq" id="WP_132699694.1">
    <property type="nucleotide sequence ID" value="NZ_SLZR01000002.1"/>
</dbReference>
<dbReference type="SUPFAM" id="SSF53335">
    <property type="entry name" value="S-adenosyl-L-methionine-dependent methyltransferases"/>
    <property type="match status" value="1"/>
</dbReference>
<keyword evidence="2" id="KW-0830">Ubiquinone</keyword>
<name>A0A4R3IBR6_9GAMM</name>
<dbReference type="Gene3D" id="3.40.50.150">
    <property type="entry name" value="Vaccinia Virus protein VP39"/>
    <property type="match status" value="1"/>
</dbReference>
<dbReference type="AlphaFoldDB" id="A0A4R3IBR6"/>
<dbReference type="Proteomes" id="UP000295793">
    <property type="component" value="Unassembled WGS sequence"/>
</dbReference>
<evidence type="ECO:0000313" key="2">
    <source>
        <dbReference type="EMBL" id="TCS43083.1"/>
    </source>
</evidence>
<reference evidence="2 3" key="1">
    <citation type="submission" date="2019-03" db="EMBL/GenBank/DDBJ databases">
        <title>Genomic Encyclopedia of Archaeal and Bacterial Type Strains, Phase II (KMG-II): from individual species to whole genera.</title>
        <authorList>
            <person name="Goeker M."/>
        </authorList>
    </citation>
    <scope>NUCLEOTIDE SEQUENCE [LARGE SCALE GENOMIC DNA]</scope>
    <source>
        <strain evidence="2 3">DSM 15388</strain>
    </source>
</reference>
<dbReference type="CDD" id="cd02440">
    <property type="entry name" value="AdoMet_MTases"/>
    <property type="match status" value="1"/>
</dbReference>
<dbReference type="InterPro" id="IPR029063">
    <property type="entry name" value="SAM-dependent_MTases_sf"/>
</dbReference>
<gene>
    <name evidence="2" type="ORF">BCF53_102106</name>
</gene>
<evidence type="ECO:0000313" key="3">
    <source>
        <dbReference type="Proteomes" id="UP000295793"/>
    </source>
</evidence>
<evidence type="ECO:0000259" key="1">
    <source>
        <dbReference type="Pfam" id="PF08242"/>
    </source>
</evidence>
<dbReference type="GO" id="GO:0032259">
    <property type="term" value="P:methylation"/>
    <property type="evidence" value="ECO:0007669"/>
    <property type="project" value="UniProtKB-KW"/>
</dbReference>
<accession>A0A4R3IBR6</accession>
<keyword evidence="3" id="KW-1185">Reference proteome</keyword>
<dbReference type="Pfam" id="PF08242">
    <property type="entry name" value="Methyltransf_12"/>
    <property type="match status" value="1"/>
</dbReference>
<dbReference type="EMBL" id="SLZR01000002">
    <property type="protein sequence ID" value="TCS43083.1"/>
    <property type="molecule type" value="Genomic_DNA"/>
</dbReference>
<dbReference type="GO" id="GO:0008168">
    <property type="term" value="F:methyltransferase activity"/>
    <property type="evidence" value="ECO:0007669"/>
    <property type="project" value="UniProtKB-KW"/>
</dbReference>
<dbReference type="PANTHER" id="PTHR43861:SF1">
    <property type="entry name" value="TRANS-ACONITATE 2-METHYLTRANSFERASE"/>
    <property type="match status" value="1"/>
</dbReference>